<dbReference type="AlphaFoldDB" id="A0A1S0TU32"/>
<reference evidence="2" key="1">
    <citation type="submission" date="2012-04" db="EMBL/GenBank/DDBJ databases">
        <title>The Genome Sequence of Loa loa.</title>
        <authorList>
            <consortium name="The Broad Institute Genome Sequencing Platform"/>
            <consortium name="Broad Institute Genome Sequencing Center for Infectious Disease"/>
            <person name="Nutman T.B."/>
            <person name="Fink D.L."/>
            <person name="Russ C."/>
            <person name="Young S."/>
            <person name="Zeng Q."/>
            <person name="Gargeya S."/>
            <person name="Alvarado L."/>
            <person name="Berlin A."/>
            <person name="Chapman S.B."/>
            <person name="Chen Z."/>
            <person name="Freedman E."/>
            <person name="Gellesch M."/>
            <person name="Goldberg J."/>
            <person name="Griggs A."/>
            <person name="Gujja S."/>
            <person name="Heilman E.R."/>
            <person name="Heiman D."/>
            <person name="Howarth C."/>
            <person name="Mehta T."/>
            <person name="Neiman D."/>
            <person name="Pearson M."/>
            <person name="Roberts A."/>
            <person name="Saif S."/>
            <person name="Shea T."/>
            <person name="Shenoy N."/>
            <person name="Sisk P."/>
            <person name="Stolte C."/>
            <person name="Sykes S."/>
            <person name="White J."/>
            <person name="Yandava C."/>
            <person name="Haas B."/>
            <person name="Henn M.R."/>
            <person name="Nusbaum C."/>
            <person name="Birren B."/>
        </authorList>
    </citation>
    <scope>NUCLEOTIDE SEQUENCE [LARGE SCALE GENOMIC DNA]</scope>
</reference>
<evidence type="ECO:0000313" key="2">
    <source>
        <dbReference type="EMBL" id="EFO20306.1"/>
    </source>
</evidence>
<keyword evidence="1" id="KW-0812">Transmembrane</keyword>
<dbReference type="RefSeq" id="XP_003143766.1">
    <property type="nucleotide sequence ID" value="XM_003143718.1"/>
</dbReference>
<feature type="transmembrane region" description="Helical" evidence="1">
    <location>
        <begin position="15"/>
        <end position="36"/>
    </location>
</feature>
<protein>
    <submittedName>
        <fullName evidence="2">Uncharacterized protein</fullName>
    </submittedName>
</protein>
<organism evidence="2">
    <name type="scientific">Loa loa</name>
    <name type="common">Eye worm</name>
    <name type="synonym">Filaria loa</name>
    <dbReference type="NCBI Taxonomy" id="7209"/>
    <lineage>
        <taxon>Eukaryota</taxon>
        <taxon>Metazoa</taxon>
        <taxon>Ecdysozoa</taxon>
        <taxon>Nematoda</taxon>
        <taxon>Chromadorea</taxon>
        <taxon>Rhabditida</taxon>
        <taxon>Spirurina</taxon>
        <taxon>Spiruromorpha</taxon>
        <taxon>Filarioidea</taxon>
        <taxon>Onchocercidae</taxon>
        <taxon>Loa</taxon>
    </lineage>
</organism>
<gene>
    <name evidence="2" type="ORF">LOAG_08186</name>
</gene>
<dbReference type="KEGG" id="loa:LOAG_08186"/>
<feature type="transmembrane region" description="Helical" evidence="1">
    <location>
        <begin position="51"/>
        <end position="68"/>
    </location>
</feature>
<sequence>MGCYVSFHILLYRSIYYGGVGVVFLLLIAVVMIELIELSLLNLRSYQPNEISAYFVGLVAFRILILCTRRPFIEIPKLYFLSIYGCATVHDSLKFKDESIPLIQANFLDELVEVLLPVLKLDDTYDSE</sequence>
<keyword evidence="1" id="KW-0472">Membrane</keyword>
<dbReference type="CTD" id="9945611"/>
<dbReference type="GeneID" id="9945611"/>
<dbReference type="InParanoid" id="A0A1S0TU32"/>
<dbReference type="EMBL" id="JH712134">
    <property type="protein sequence ID" value="EFO20306.1"/>
    <property type="molecule type" value="Genomic_DNA"/>
</dbReference>
<evidence type="ECO:0000256" key="1">
    <source>
        <dbReference type="SAM" id="Phobius"/>
    </source>
</evidence>
<accession>A0A1S0TU32</accession>
<name>A0A1S0TU32_LOALO</name>
<proteinExistence type="predicted"/>
<keyword evidence="1" id="KW-1133">Transmembrane helix</keyword>